<dbReference type="EMBL" id="GFTR01000276">
    <property type="protein sequence ID" value="JAW16150.1"/>
    <property type="molecule type" value="Transcribed_RNA"/>
</dbReference>
<name>A0A224Y4P3_9HEMI</name>
<dbReference type="AlphaFoldDB" id="A0A224Y4P3"/>
<sequence length="70" mass="8126">MIVCYSFLVKFLIVVLLILTRLVSLSLSQKEPLYLSTAQKITMRCFFIRRHCKVSLLNSVRILSLLKIPN</sequence>
<protein>
    <submittedName>
        <fullName evidence="1">Putative secreted protein</fullName>
    </submittedName>
</protein>
<accession>A0A224Y4P3</accession>
<proteinExistence type="predicted"/>
<evidence type="ECO:0000313" key="1">
    <source>
        <dbReference type="EMBL" id="JAW16150.1"/>
    </source>
</evidence>
<reference evidence="1" key="1">
    <citation type="journal article" date="2018" name="PLoS Negl. Trop. Dis.">
        <title>An insight into the salivary gland and fat body transcriptome of Panstrongylus lignarius (Hemiptera: Heteroptera), the main vector of Chagas disease in Peru.</title>
        <authorList>
            <person name="Nevoa J.C."/>
            <person name="Mendes M.T."/>
            <person name="da Silva M.V."/>
            <person name="Soares S.C."/>
            <person name="Oliveira C.J.F."/>
            <person name="Ribeiro J.M.C."/>
        </authorList>
    </citation>
    <scope>NUCLEOTIDE SEQUENCE</scope>
</reference>
<organism evidence="1">
    <name type="scientific">Panstrongylus lignarius</name>
    <dbReference type="NCBI Taxonomy" id="156445"/>
    <lineage>
        <taxon>Eukaryota</taxon>
        <taxon>Metazoa</taxon>
        <taxon>Ecdysozoa</taxon>
        <taxon>Arthropoda</taxon>
        <taxon>Hexapoda</taxon>
        <taxon>Insecta</taxon>
        <taxon>Pterygota</taxon>
        <taxon>Neoptera</taxon>
        <taxon>Paraneoptera</taxon>
        <taxon>Hemiptera</taxon>
        <taxon>Heteroptera</taxon>
        <taxon>Panheteroptera</taxon>
        <taxon>Cimicomorpha</taxon>
        <taxon>Reduviidae</taxon>
        <taxon>Triatominae</taxon>
        <taxon>Panstrongylus</taxon>
    </lineage>
</organism>